<dbReference type="Proteomes" id="UP000008281">
    <property type="component" value="Unassembled WGS sequence"/>
</dbReference>
<evidence type="ECO:0008006" key="4">
    <source>
        <dbReference type="Google" id="ProtNLM"/>
    </source>
</evidence>
<dbReference type="PANTHER" id="PTHR22941">
    <property type="entry name" value="SERPENTINE RECEPTOR"/>
    <property type="match status" value="1"/>
</dbReference>
<feature type="transmembrane region" description="Helical" evidence="1">
    <location>
        <begin position="31"/>
        <end position="52"/>
    </location>
</feature>
<organism evidence="3">
    <name type="scientific">Caenorhabditis remanei</name>
    <name type="common">Caenorhabditis vulgaris</name>
    <dbReference type="NCBI Taxonomy" id="31234"/>
    <lineage>
        <taxon>Eukaryota</taxon>
        <taxon>Metazoa</taxon>
        <taxon>Ecdysozoa</taxon>
        <taxon>Nematoda</taxon>
        <taxon>Chromadorea</taxon>
        <taxon>Rhabditida</taxon>
        <taxon>Rhabditina</taxon>
        <taxon>Rhabditomorpha</taxon>
        <taxon>Rhabditoidea</taxon>
        <taxon>Rhabditidae</taxon>
        <taxon>Peloderinae</taxon>
        <taxon>Caenorhabditis</taxon>
    </lineage>
</organism>
<reference evidence="2" key="1">
    <citation type="submission" date="2007-07" db="EMBL/GenBank/DDBJ databases">
        <title>PCAP assembly of the Caenorhabditis remanei genome.</title>
        <authorList>
            <consortium name="The Caenorhabditis remanei Sequencing Consortium"/>
            <person name="Wilson R.K."/>
        </authorList>
    </citation>
    <scope>NUCLEOTIDE SEQUENCE [LARGE SCALE GENOMIC DNA]</scope>
    <source>
        <strain evidence="2">PB4641</strain>
    </source>
</reference>
<dbReference type="PANTHER" id="PTHR22941:SF16">
    <property type="entry name" value="SERPENTINE RECEPTOR, CLASS H"/>
    <property type="match status" value="1"/>
</dbReference>
<accession>E3LKX8</accession>
<gene>
    <name evidence="2" type="ORF">CRE_18984</name>
</gene>
<evidence type="ECO:0000313" key="3">
    <source>
        <dbReference type="Proteomes" id="UP000008281"/>
    </source>
</evidence>
<dbReference type="HOGENOM" id="CLU_042960_0_0_1"/>
<protein>
    <recommendedName>
        <fullName evidence="4">Serpentine Receptor, class H</fullName>
    </recommendedName>
</protein>
<dbReference type="InterPro" id="IPR053220">
    <property type="entry name" value="Nematode_rcpt-like_serp_H"/>
</dbReference>
<feature type="transmembrane region" description="Helical" evidence="1">
    <location>
        <begin position="212"/>
        <end position="240"/>
    </location>
</feature>
<dbReference type="AlphaFoldDB" id="E3LKX8"/>
<name>E3LKX8_CAERE</name>
<keyword evidence="3" id="KW-1185">Reference proteome</keyword>
<dbReference type="EMBL" id="DS268410">
    <property type="protein sequence ID" value="EFP00103.1"/>
    <property type="molecule type" value="Genomic_DNA"/>
</dbReference>
<keyword evidence="1" id="KW-0812">Transmembrane</keyword>
<dbReference type="Pfam" id="PF10318">
    <property type="entry name" value="7TM_GPCR_Srh"/>
    <property type="match status" value="1"/>
</dbReference>
<keyword evidence="1" id="KW-0472">Membrane</keyword>
<dbReference type="eggNOG" id="ENOG502TJJS">
    <property type="taxonomic scope" value="Eukaryota"/>
</dbReference>
<sequence length="359" mass="41287">MAQSVAEYYSTNYTHCNVDDSFMGSWKGLAYTSHLTQLFACPVQLLTFYLIIFETPRIMKCMKWPLLVTHFWFSALDFSFGSLGTPYLFYPHGALFQCGFLNVFQIPIIYLIVPGLLVIFSMAISLIYLFESRSSSIINNRFRIKRTRTRVIYFVLNYLLYSPIVLILYNIPENQEAAKLESLKSSPCPTREFFTEPTYILISNRGWADFIVFFYISSYILVTTVQIVFFVVCSVHYLYVKPVFMSLLTRKYQINFFIGIVIQAVVPLFVIVLTYAIAIVAILMNRLTQSIVNMCIVTVSVHGLVESLAIISIHAPYRAAVKSLFRNLKYQRDNRVTSEESGVQHIISLSIHLNLVVEN</sequence>
<keyword evidence="1" id="KW-1133">Transmembrane helix</keyword>
<dbReference type="FunCoup" id="E3LKX8">
    <property type="interactions" value="93"/>
</dbReference>
<feature type="transmembrane region" description="Helical" evidence="1">
    <location>
        <begin position="64"/>
        <end position="88"/>
    </location>
</feature>
<feature type="transmembrane region" description="Helical" evidence="1">
    <location>
        <begin position="290"/>
        <end position="313"/>
    </location>
</feature>
<evidence type="ECO:0000256" key="1">
    <source>
        <dbReference type="SAM" id="Phobius"/>
    </source>
</evidence>
<feature type="transmembrane region" description="Helical" evidence="1">
    <location>
        <begin position="252"/>
        <end position="284"/>
    </location>
</feature>
<dbReference type="InParanoid" id="E3LKX8"/>
<dbReference type="OMA" id="CMKWPLL"/>
<dbReference type="InterPro" id="IPR019422">
    <property type="entry name" value="7TM_GPCR_serpentine_rcpt_Srh"/>
</dbReference>
<feature type="transmembrane region" description="Helical" evidence="1">
    <location>
        <begin position="151"/>
        <end position="171"/>
    </location>
</feature>
<proteinExistence type="predicted"/>
<feature type="transmembrane region" description="Helical" evidence="1">
    <location>
        <begin position="108"/>
        <end position="130"/>
    </location>
</feature>
<evidence type="ECO:0000313" key="2">
    <source>
        <dbReference type="EMBL" id="EFP00103.1"/>
    </source>
</evidence>